<evidence type="ECO:0000313" key="2">
    <source>
        <dbReference type="Proteomes" id="UP000284375"/>
    </source>
</evidence>
<dbReference type="EMBL" id="LJZO01000114">
    <property type="protein sequence ID" value="ROV86774.1"/>
    <property type="molecule type" value="Genomic_DNA"/>
</dbReference>
<dbReference type="Proteomes" id="UP000284375">
    <property type="component" value="Unassembled WGS sequence"/>
</dbReference>
<accession>A0A423V7K9</accession>
<gene>
    <name evidence="1" type="ORF">VSDG_10204</name>
</gene>
<name>A0A423V7K9_CYTCH</name>
<proteinExistence type="predicted"/>
<sequence>MRVYDALANVSEMDKEVWMANTPGQGALQAKMGALQLANLKTFRFLDEKLGVERALLRDQDLAKSFSLAPVLRETSCSRTIYQYLGNRIYCN</sequence>
<dbReference type="AlphaFoldDB" id="A0A423V7K9"/>
<dbReference type="OrthoDB" id="249703at2759"/>
<protein>
    <submittedName>
        <fullName evidence="1">Uncharacterized protein</fullName>
    </submittedName>
</protein>
<organism evidence="1 2">
    <name type="scientific">Cytospora chrysosperma</name>
    <name type="common">Cytospora canker fungus</name>
    <name type="synonym">Sphaeria chrysosperma</name>
    <dbReference type="NCBI Taxonomy" id="252740"/>
    <lineage>
        <taxon>Eukaryota</taxon>
        <taxon>Fungi</taxon>
        <taxon>Dikarya</taxon>
        <taxon>Ascomycota</taxon>
        <taxon>Pezizomycotina</taxon>
        <taxon>Sordariomycetes</taxon>
        <taxon>Sordariomycetidae</taxon>
        <taxon>Diaporthales</taxon>
        <taxon>Cytosporaceae</taxon>
        <taxon>Cytospora</taxon>
    </lineage>
</organism>
<dbReference type="STRING" id="252740.A0A423V7K9"/>
<keyword evidence="2" id="KW-1185">Reference proteome</keyword>
<reference evidence="1 2" key="1">
    <citation type="submission" date="2015-09" db="EMBL/GenBank/DDBJ databases">
        <title>Host preference determinants of Valsa canker pathogens revealed by comparative genomics.</title>
        <authorList>
            <person name="Yin Z."/>
            <person name="Huang L."/>
        </authorList>
    </citation>
    <scope>NUCLEOTIDE SEQUENCE [LARGE SCALE GENOMIC DNA]</scope>
    <source>
        <strain evidence="1 2">YSFL</strain>
    </source>
</reference>
<evidence type="ECO:0000313" key="1">
    <source>
        <dbReference type="EMBL" id="ROV86774.1"/>
    </source>
</evidence>
<comment type="caution">
    <text evidence="1">The sequence shown here is derived from an EMBL/GenBank/DDBJ whole genome shotgun (WGS) entry which is preliminary data.</text>
</comment>